<gene>
    <name evidence="2" type="ORF">AWB67_07491</name>
</gene>
<evidence type="ECO:0000313" key="2">
    <source>
        <dbReference type="EMBL" id="SAL87869.1"/>
    </source>
</evidence>
<accession>A0A158L4G4</accession>
<comment type="caution">
    <text evidence="2">The sequence shown here is derived from an EMBL/GenBank/DDBJ whole genome shotgun (WGS) entry which is preliminary data.</text>
</comment>
<dbReference type="Proteomes" id="UP000054925">
    <property type="component" value="Unassembled WGS sequence"/>
</dbReference>
<evidence type="ECO:0000313" key="3">
    <source>
        <dbReference type="Proteomes" id="UP000054925"/>
    </source>
</evidence>
<name>A0A158L4G4_9BURK</name>
<organism evidence="2 3">
    <name type="scientific">Caballeronia terrestris</name>
    <dbReference type="NCBI Taxonomy" id="1226301"/>
    <lineage>
        <taxon>Bacteria</taxon>
        <taxon>Pseudomonadati</taxon>
        <taxon>Pseudomonadota</taxon>
        <taxon>Betaproteobacteria</taxon>
        <taxon>Burkholderiales</taxon>
        <taxon>Burkholderiaceae</taxon>
        <taxon>Caballeronia</taxon>
    </lineage>
</organism>
<feature type="compositionally biased region" description="Basic and acidic residues" evidence="1">
    <location>
        <begin position="37"/>
        <end position="57"/>
    </location>
</feature>
<evidence type="ECO:0000256" key="1">
    <source>
        <dbReference type="SAM" id="MobiDB-lite"/>
    </source>
</evidence>
<dbReference type="EMBL" id="FCOL02000392">
    <property type="protein sequence ID" value="SAL87869.1"/>
    <property type="molecule type" value="Genomic_DNA"/>
</dbReference>
<feature type="region of interest" description="Disordered" evidence="1">
    <location>
        <begin position="37"/>
        <end position="59"/>
    </location>
</feature>
<proteinExistence type="predicted"/>
<sequence>MLPFAALDLGAIEVAINIGGLVDVDIDVPATPVAVAEDRAGGGEPDAPRKSGGERGARVVGRGRRPVVRRIGRITPSAVHDGRVIRRHVDHLRIRRLDAHDGLCGLAATRRGFDDHFLLRVGLQVARVLRTRAQSLNGGEHILLLPEEGISKLLGPVELVVHWLEYLREGDERFHADVPRLALYRLYRCITLEV</sequence>
<reference evidence="2" key="1">
    <citation type="submission" date="2016-01" db="EMBL/GenBank/DDBJ databases">
        <authorList>
            <person name="Peeters C."/>
        </authorList>
    </citation>
    <scope>NUCLEOTIDE SEQUENCE [LARGE SCALE GENOMIC DNA]</scope>
    <source>
        <strain evidence="2">LMG 22937</strain>
    </source>
</reference>
<keyword evidence="3" id="KW-1185">Reference proteome</keyword>
<protein>
    <submittedName>
        <fullName evidence="2">Uncharacterized protein</fullName>
    </submittedName>
</protein>
<dbReference type="AlphaFoldDB" id="A0A158L4G4"/>